<keyword evidence="2" id="KW-1185">Reference proteome</keyword>
<evidence type="ECO:0008006" key="3">
    <source>
        <dbReference type="Google" id="ProtNLM"/>
    </source>
</evidence>
<sequence length="104" mass="11265">MRRLTAFVVLAGLAAVLTGCSTEDRRQADARVAVQEAVAPLAGYTGEVHCTGSPKPWFVPQQTSLFICVARRDDRRCDWFRATLGNAGWAVGMQRRDGGCVVPA</sequence>
<gene>
    <name evidence="1" type="ORF">Gocc_2350</name>
</gene>
<name>A0A7M2YUM7_9ACTN</name>
<dbReference type="RefSeq" id="WP_114796768.1">
    <property type="nucleotide sequence ID" value="NZ_QQZY01000006.1"/>
</dbReference>
<protein>
    <recommendedName>
        <fullName evidence="3">Lipoprotein</fullName>
    </recommendedName>
</protein>
<organism evidence="1 2">
    <name type="scientific">Gaiella occulta</name>
    <dbReference type="NCBI Taxonomy" id="1002870"/>
    <lineage>
        <taxon>Bacteria</taxon>
        <taxon>Bacillati</taxon>
        <taxon>Actinomycetota</taxon>
        <taxon>Thermoleophilia</taxon>
        <taxon>Gaiellales</taxon>
        <taxon>Gaiellaceae</taxon>
        <taxon>Gaiella</taxon>
    </lineage>
</organism>
<accession>A0A7M2YUM7</accession>
<dbReference type="EMBL" id="QQZY01000006">
    <property type="protein sequence ID" value="RDI73786.1"/>
    <property type="molecule type" value="Genomic_DNA"/>
</dbReference>
<dbReference type="Proteomes" id="UP000254134">
    <property type="component" value="Unassembled WGS sequence"/>
</dbReference>
<reference evidence="2" key="2">
    <citation type="journal article" date="2019" name="MicrobiologyOpen">
        <title>High-quality draft genome sequence of Gaiella occulta isolated from a 150 meter deep mineral water borehole and comparison with the genome sequences of other deep-branching lineages of the phylum Actinobacteria.</title>
        <authorList>
            <person name="Severino R."/>
            <person name="Froufe H.J.C."/>
            <person name="Barroso C."/>
            <person name="Albuquerque L."/>
            <person name="Lobo-da-Cunha A."/>
            <person name="da Costa M.S."/>
            <person name="Egas C."/>
        </authorList>
    </citation>
    <scope>NUCLEOTIDE SEQUENCE [LARGE SCALE GENOMIC DNA]</scope>
    <source>
        <strain evidence="2">F2-233</strain>
    </source>
</reference>
<proteinExistence type="predicted"/>
<reference evidence="1 2" key="1">
    <citation type="submission" date="2018-07" db="EMBL/GenBank/DDBJ databases">
        <title>High-quality-draft genome sequence of Gaiella occulta.</title>
        <authorList>
            <person name="Severino R."/>
            <person name="Froufe H.J.C."/>
            <person name="Rainey F.A."/>
            <person name="Barroso C."/>
            <person name="Albuquerque L."/>
            <person name="Lobo-Da-Cunha A."/>
            <person name="Da Costa M.S."/>
            <person name="Egas C."/>
        </authorList>
    </citation>
    <scope>NUCLEOTIDE SEQUENCE [LARGE SCALE GENOMIC DNA]</scope>
    <source>
        <strain evidence="1 2">F2-233</strain>
    </source>
</reference>
<evidence type="ECO:0000313" key="2">
    <source>
        <dbReference type="Proteomes" id="UP000254134"/>
    </source>
</evidence>
<dbReference type="PROSITE" id="PS51257">
    <property type="entry name" value="PROKAR_LIPOPROTEIN"/>
    <property type="match status" value="1"/>
</dbReference>
<comment type="caution">
    <text evidence="1">The sequence shown here is derived from an EMBL/GenBank/DDBJ whole genome shotgun (WGS) entry which is preliminary data.</text>
</comment>
<dbReference type="AlphaFoldDB" id="A0A7M2YUM7"/>
<evidence type="ECO:0000313" key="1">
    <source>
        <dbReference type="EMBL" id="RDI73786.1"/>
    </source>
</evidence>